<comment type="caution">
    <text evidence="1">The sequence shown here is derived from an EMBL/GenBank/DDBJ whole genome shotgun (WGS) entry which is preliminary data.</text>
</comment>
<proteinExistence type="predicted"/>
<evidence type="ECO:0000313" key="1">
    <source>
        <dbReference type="EMBL" id="MBE1557868.1"/>
    </source>
</evidence>
<protein>
    <recommendedName>
        <fullName evidence="3">Tyr recombinase domain-containing protein</fullName>
    </recommendedName>
</protein>
<dbReference type="EMBL" id="JADBEF010000001">
    <property type="protein sequence ID" value="MBE1557868.1"/>
    <property type="molecule type" value="Genomic_DNA"/>
</dbReference>
<reference evidence="1 2" key="1">
    <citation type="submission" date="2020-10" db="EMBL/GenBank/DDBJ databases">
        <title>Sequencing the genomes of 1000 actinobacteria strains.</title>
        <authorList>
            <person name="Klenk H.-P."/>
        </authorList>
    </citation>
    <scope>NUCLEOTIDE SEQUENCE [LARGE SCALE GENOMIC DNA]</scope>
    <source>
        <strain evidence="1 2">DSM 43748</strain>
    </source>
</reference>
<organism evidence="1 2">
    <name type="scientific">Nonomuraea africana</name>
    <dbReference type="NCBI Taxonomy" id="46171"/>
    <lineage>
        <taxon>Bacteria</taxon>
        <taxon>Bacillati</taxon>
        <taxon>Actinomycetota</taxon>
        <taxon>Actinomycetes</taxon>
        <taxon>Streptosporangiales</taxon>
        <taxon>Streptosporangiaceae</taxon>
        <taxon>Nonomuraea</taxon>
    </lineage>
</organism>
<dbReference type="Proteomes" id="UP000661607">
    <property type="component" value="Unassembled WGS sequence"/>
</dbReference>
<gene>
    <name evidence="1" type="ORF">H4W81_000647</name>
</gene>
<accession>A0ABR9K779</accession>
<evidence type="ECO:0000313" key="2">
    <source>
        <dbReference type="Proteomes" id="UP000661607"/>
    </source>
</evidence>
<sequence>MAPSIPARFSFVSLLSDSGVPLENISRLLGHSNTTVLYAPTLDAAQSVAKDASTAGYSLRAEVGKPSQANPDSWPCCATELWS</sequence>
<keyword evidence="2" id="KW-1185">Reference proteome</keyword>
<name>A0ABR9K779_9ACTN</name>
<evidence type="ECO:0008006" key="3">
    <source>
        <dbReference type="Google" id="ProtNLM"/>
    </source>
</evidence>